<evidence type="ECO:0000256" key="1">
    <source>
        <dbReference type="ARBA" id="ARBA00004479"/>
    </source>
</evidence>
<dbReference type="InterPro" id="IPR013783">
    <property type="entry name" value="Ig-like_fold"/>
</dbReference>
<evidence type="ECO:0000256" key="15">
    <source>
        <dbReference type="ARBA" id="ARBA00023157"/>
    </source>
</evidence>
<dbReference type="InterPro" id="IPR017441">
    <property type="entry name" value="Protein_kinase_ATP_BS"/>
</dbReference>
<protein>
    <recommendedName>
        <fullName evidence="2">receptor protein-tyrosine kinase</fullName>
        <ecNumber evidence="2">2.7.10.1</ecNumber>
    </recommendedName>
</protein>
<dbReference type="Proteomes" id="UP000285301">
    <property type="component" value="Unassembled WGS sequence"/>
</dbReference>
<dbReference type="FunFam" id="2.60.40.10:FF:000087">
    <property type="entry name" value="Tyrosine-protein kinase receptor"/>
    <property type="match status" value="1"/>
</dbReference>
<dbReference type="Pfam" id="PF07714">
    <property type="entry name" value="PK_Tyr_Ser-Thr"/>
    <property type="match status" value="2"/>
</dbReference>
<keyword evidence="6" id="KW-0479">Metal-binding</keyword>
<evidence type="ECO:0000256" key="10">
    <source>
        <dbReference type="ARBA" id="ARBA00022777"/>
    </source>
</evidence>
<feature type="transmembrane region" description="Helical" evidence="22">
    <location>
        <begin position="931"/>
        <end position="955"/>
    </location>
</feature>
<dbReference type="Gene3D" id="3.30.200.20">
    <property type="entry name" value="Phosphorylase Kinase, domain 1"/>
    <property type="match status" value="1"/>
</dbReference>
<accession>A0A443QZ17</accession>
<dbReference type="GO" id="GO:0046872">
    <property type="term" value="F:metal ion binding"/>
    <property type="evidence" value="ECO:0007669"/>
    <property type="project" value="UniProtKB-KW"/>
</dbReference>
<dbReference type="CDD" id="cd00063">
    <property type="entry name" value="FN3"/>
    <property type="match status" value="3"/>
</dbReference>
<keyword evidence="5 22" id="KW-0812">Transmembrane</keyword>
<dbReference type="GO" id="GO:0005009">
    <property type="term" value="F:insulin receptor activity"/>
    <property type="evidence" value="ECO:0007669"/>
    <property type="project" value="TreeGrafter"/>
</dbReference>
<evidence type="ECO:0000256" key="23">
    <source>
        <dbReference type="SAM" id="SignalP"/>
    </source>
</evidence>
<evidence type="ECO:0000256" key="3">
    <source>
        <dbReference type="ARBA" id="ARBA00022553"/>
    </source>
</evidence>
<dbReference type="EMBL" id="NCKU01003054">
    <property type="protein sequence ID" value="RWS08270.1"/>
    <property type="molecule type" value="Genomic_DNA"/>
</dbReference>
<keyword evidence="11 20" id="KW-0067">ATP-binding</keyword>
<keyword evidence="10" id="KW-0418">Kinase</keyword>
<dbReference type="Pfam" id="PF00757">
    <property type="entry name" value="Furin-like"/>
    <property type="match status" value="1"/>
</dbReference>
<sequence length="1343" mass="151656">MSAAPPARGPRFTLLLCTVISALVTAAAAAADEDGVCKSIDVRNNVSNLQVLENCTVIEGHLKIVLIDKGQPHQYENYSFPKLREITDYLLLYRAFGLQSVGKLFPNLAVIRGRQLFTDYALAIYDMQLQQIGLSNLTTIARGSVRIESNPKLCYVDTIDWDTIARAGKGGHFIKDNRPPDECENCGKIGDHQCPTRSRKDDGKLIGDKYGRLCWNNYECQKICKLDCEKRNLSCTVDGNFCCHENCLGGCVGKTPKDCLACRKFKINEEQCKNLSTNKVKYKLFFDEHSKRKQCLEKCPLGFKEGSDHTCVTCQGPCPKVCDPTIVNSIADAQSLRGCTEIKGPLIISIEGRGANVIKELEESLKDLEVITDYLKVTRSYPLISLHFLKNLRLIKGVNMDRSNYSLLVFDNQNLQQLFTFNASGGKNQLIIEKGRIFFHLNPKLCVRYIDELKNYAQLKGYPDGTWSDDDVSPFSNGEKVPCEVLKLNVTVQSITSDTVLLKWENFKRNLIDQRALIGYLIYYKETKFQNVTRYSGRDACSSSGWEEKQFDDLSDEKEDETHIIPNLKPYTQYALFIKTTTIQHEKKGAISDIIYFTTKPSTPDKPTDLKATSISPNEIMISWGSPKNPNGIIKFYKVRGTKEPGNVILGRNYCYEPLSYVSVKKNFTQEPTTSLWTQNVTSQPTKNNECCSCKKSIEENQDEKSSRISFEDAIINLVFVRREERRRRRSISAATSAQNVTINESKSSTRTNDSANENDSPLVSDYFETSVYQHKQVAIQNLSHFSEYNIEVQACHEQEPEGGQRCSKTTITYVRTLPLGGADDIDERSIVFQTENITSNLIVRWDEPVAPNGVIVSYDIEYKRLSSETTEPNIKCISHKSYSENRGIRLTDLRAGNYSFRLRATSLSGSGNWTSYRYYDIPSKEQKLTVIILSAVFGLAFILCLIGSVSYYVVRRKLRSIPGDILYASVNPEYQSAGYAYEPDEWEVPREKVNILREVGHGSFGKVYEGELIDYIPGEPVVMCAIKTVTADATHRDKYNFLQEATTMKAFNCHHVVKLLGVVSIGEPVYVLMEIMSNGDLRTYLRSLRSDEEGGKGLLPVRWMAPESLKDGVFTSQSDVWSYGIVLWEIATLASQPYQGLSNEQVLKYVMNGGCMTRPENCPERLYDLMCMCWEARPKARPTFTEIIETLLPDITDPKFKEKSFYHTQRPQMLQKKVSLHEEINSSTPLKHSCDAKGDDNSDSEETSDNYTVQYFPSLVHHVPETFDEECVQIERERGDNDHDDHQDAEVTNDSNVNTKMLNENSKSIPSSDGSKGSKVSNATSNGSIANGHILRYNTTPC</sequence>
<dbReference type="InterPro" id="IPR006211">
    <property type="entry name" value="Furin-like_Cys-rich_dom"/>
</dbReference>
<dbReference type="STRING" id="1965070.A0A443QZ17"/>
<dbReference type="SUPFAM" id="SSF56112">
    <property type="entry name" value="Protein kinase-like (PK-like)"/>
    <property type="match status" value="1"/>
</dbReference>
<dbReference type="GO" id="GO:0042593">
    <property type="term" value="P:glucose homeostasis"/>
    <property type="evidence" value="ECO:0007669"/>
    <property type="project" value="TreeGrafter"/>
</dbReference>
<organism evidence="26 27">
    <name type="scientific">Dinothrombium tinctorium</name>
    <dbReference type="NCBI Taxonomy" id="1965070"/>
    <lineage>
        <taxon>Eukaryota</taxon>
        <taxon>Metazoa</taxon>
        <taxon>Ecdysozoa</taxon>
        <taxon>Arthropoda</taxon>
        <taxon>Chelicerata</taxon>
        <taxon>Arachnida</taxon>
        <taxon>Acari</taxon>
        <taxon>Acariformes</taxon>
        <taxon>Trombidiformes</taxon>
        <taxon>Prostigmata</taxon>
        <taxon>Anystina</taxon>
        <taxon>Parasitengona</taxon>
        <taxon>Trombidioidea</taxon>
        <taxon>Trombidiidae</taxon>
        <taxon>Dinothrombium</taxon>
    </lineage>
</organism>
<dbReference type="PROSITE" id="PS50853">
    <property type="entry name" value="FN3"/>
    <property type="match status" value="2"/>
</dbReference>
<dbReference type="SMART" id="SM00261">
    <property type="entry name" value="FU"/>
    <property type="match status" value="1"/>
</dbReference>
<keyword evidence="18" id="KW-0464">Manganese</keyword>
<evidence type="ECO:0000256" key="8">
    <source>
        <dbReference type="ARBA" id="ARBA00022737"/>
    </source>
</evidence>
<dbReference type="SUPFAM" id="SSF49265">
    <property type="entry name" value="Fibronectin type III"/>
    <property type="match status" value="3"/>
</dbReference>
<keyword evidence="8" id="KW-0677">Repeat</keyword>
<keyword evidence="9 20" id="KW-0547">Nucleotide-binding</keyword>
<feature type="signal peptide" evidence="23">
    <location>
        <begin position="1"/>
        <end position="29"/>
    </location>
</feature>
<keyword evidence="27" id="KW-1185">Reference proteome</keyword>
<dbReference type="OrthoDB" id="5809444at2759"/>
<keyword evidence="3" id="KW-0597">Phosphoprotein</keyword>
<evidence type="ECO:0000256" key="11">
    <source>
        <dbReference type="ARBA" id="ARBA00022840"/>
    </source>
</evidence>
<dbReference type="SMART" id="SM00060">
    <property type="entry name" value="FN3"/>
    <property type="match status" value="3"/>
</dbReference>
<evidence type="ECO:0000256" key="14">
    <source>
        <dbReference type="ARBA" id="ARBA00023137"/>
    </source>
</evidence>
<evidence type="ECO:0000259" key="24">
    <source>
        <dbReference type="PROSITE" id="PS50011"/>
    </source>
</evidence>
<dbReference type="GO" id="GO:0005899">
    <property type="term" value="C:insulin receptor complex"/>
    <property type="evidence" value="ECO:0007669"/>
    <property type="project" value="TreeGrafter"/>
</dbReference>
<evidence type="ECO:0000259" key="25">
    <source>
        <dbReference type="PROSITE" id="PS50853"/>
    </source>
</evidence>
<dbReference type="CDD" id="cd00064">
    <property type="entry name" value="FU"/>
    <property type="match status" value="1"/>
</dbReference>
<reference evidence="26 27" key="1">
    <citation type="journal article" date="2018" name="Gigascience">
        <title>Genomes of trombidid mites reveal novel predicted allergens and laterally-transferred genes associated with secondary metabolism.</title>
        <authorList>
            <person name="Dong X."/>
            <person name="Chaisiri K."/>
            <person name="Xia D."/>
            <person name="Armstrong S.D."/>
            <person name="Fang Y."/>
            <person name="Donnelly M.J."/>
            <person name="Kadowaki T."/>
            <person name="McGarry J.W."/>
            <person name="Darby A.C."/>
            <person name="Makepeace B.L."/>
        </authorList>
    </citation>
    <scope>NUCLEOTIDE SEQUENCE [LARGE SCALE GENOMIC DNA]</scope>
    <source>
        <strain evidence="26">UoL-WK</strain>
    </source>
</reference>
<evidence type="ECO:0000313" key="27">
    <source>
        <dbReference type="Proteomes" id="UP000285301"/>
    </source>
</evidence>
<dbReference type="InterPro" id="IPR036116">
    <property type="entry name" value="FN3_sf"/>
</dbReference>
<evidence type="ECO:0000256" key="2">
    <source>
        <dbReference type="ARBA" id="ARBA00011902"/>
    </source>
</evidence>
<keyword evidence="12 22" id="KW-1133">Transmembrane helix</keyword>
<dbReference type="PANTHER" id="PTHR24416">
    <property type="entry name" value="TYROSINE-PROTEIN KINASE RECEPTOR"/>
    <property type="match status" value="1"/>
</dbReference>
<dbReference type="PROSITE" id="PS50011">
    <property type="entry name" value="PROTEIN_KINASE_DOM"/>
    <property type="match status" value="1"/>
</dbReference>
<feature type="compositionally biased region" description="Polar residues" evidence="21">
    <location>
        <begin position="733"/>
        <end position="762"/>
    </location>
</feature>
<evidence type="ECO:0000313" key="26">
    <source>
        <dbReference type="EMBL" id="RWS08270.1"/>
    </source>
</evidence>
<feature type="compositionally biased region" description="Polar residues" evidence="21">
    <location>
        <begin position="1291"/>
        <end position="1330"/>
    </location>
</feature>
<evidence type="ECO:0000256" key="7">
    <source>
        <dbReference type="ARBA" id="ARBA00022729"/>
    </source>
</evidence>
<evidence type="ECO:0000256" key="9">
    <source>
        <dbReference type="ARBA" id="ARBA00022741"/>
    </source>
</evidence>
<proteinExistence type="predicted"/>
<evidence type="ECO:0000256" key="4">
    <source>
        <dbReference type="ARBA" id="ARBA00022679"/>
    </source>
</evidence>
<dbReference type="Pfam" id="PF01030">
    <property type="entry name" value="Recep_L_domain"/>
    <property type="match status" value="2"/>
</dbReference>
<feature type="chain" id="PRO_5019009019" description="receptor protein-tyrosine kinase" evidence="23">
    <location>
        <begin position="30"/>
        <end position="1343"/>
    </location>
</feature>
<keyword evidence="13 22" id="KW-0472">Membrane</keyword>
<evidence type="ECO:0000256" key="6">
    <source>
        <dbReference type="ARBA" id="ARBA00022723"/>
    </source>
</evidence>
<dbReference type="FunFam" id="3.30.200.20:FF:000026">
    <property type="entry name" value="Tyrosine-protein kinase receptor"/>
    <property type="match status" value="1"/>
</dbReference>
<dbReference type="PROSITE" id="PS00107">
    <property type="entry name" value="PROTEIN_KINASE_ATP"/>
    <property type="match status" value="1"/>
</dbReference>
<feature type="domain" description="Protein kinase" evidence="24">
    <location>
        <begin position="888"/>
        <end position="1201"/>
    </location>
</feature>
<keyword evidence="17" id="KW-0325">Glycoprotein</keyword>
<dbReference type="InterPro" id="IPR050122">
    <property type="entry name" value="RTK"/>
</dbReference>
<feature type="region of interest" description="Disordered" evidence="21">
    <location>
        <begin position="729"/>
        <end position="762"/>
    </location>
</feature>
<dbReference type="Gene3D" id="1.10.510.10">
    <property type="entry name" value="Transferase(Phosphotransferase) domain 1"/>
    <property type="match status" value="1"/>
</dbReference>
<evidence type="ECO:0000256" key="5">
    <source>
        <dbReference type="ARBA" id="ARBA00022692"/>
    </source>
</evidence>
<dbReference type="InterPro" id="IPR000494">
    <property type="entry name" value="Rcpt_L-dom"/>
</dbReference>
<dbReference type="InterPro" id="IPR003961">
    <property type="entry name" value="FN3_dom"/>
</dbReference>
<dbReference type="GO" id="GO:0043560">
    <property type="term" value="F:insulin receptor substrate binding"/>
    <property type="evidence" value="ECO:0007669"/>
    <property type="project" value="TreeGrafter"/>
</dbReference>
<comment type="catalytic activity">
    <reaction evidence="19">
        <text>L-tyrosyl-[protein] + ATP = O-phospho-L-tyrosyl-[protein] + ADP + H(+)</text>
        <dbReference type="Rhea" id="RHEA:10596"/>
        <dbReference type="Rhea" id="RHEA-COMP:10136"/>
        <dbReference type="Rhea" id="RHEA-COMP:20101"/>
        <dbReference type="ChEBI" id="CHEBI:15378"/>
        <dbReference type="ChEBI" id="CHEBI:30616"/>
        <dbReference type="ChEBI" id="CHEBI:46858"/>
        <dbReference type="ChEBI" id="CHEBI:61978"/>
        <dbReference type="ChEBI" id="CHEBI:456216"/>
        <dbReference type="EC" id="2.7.10.1"/>
    </reaction>
</comment>
<comment type="subcellular location">
    <subcellularLocation>
        <location evidence="1">Membrane</location>
        <topology evidence="1">Single-pass type I membrane protein</topology>
    </subcellularLocation>
</comment>
<dbReference type="Gene3D" id="2.60.40.10">
    <property type="entry name" value="Immunoglobulins"/>
    <property type="match status" value="4"/>
</dbReference>
<dbReference type="FunFam" id="1.10.510.10:FF:000986">
    <property type="entry name" value="Protein tyrosine kinase 2aa"/>
    <property type="match status" value="1"/>
</dbReference>
<dbReference type="InterPro" id="IPR000719">
    <property type="entry name" value="Prot_kinase_dom"/>
</dbReference>
<evidence type="ECO:0000256" key="16">
    <source>
        <dbReference type="ARBA" id="ARBA00023170"/>
    </source>
</evidence>
<dbReference type="FunFam" id="3.80.20.20:FF:000001">
    <property type="entry name" value="Tyrosine-protein kinase receptor"/>
    <property type="match status" value="1"/>
</dbReference>
<dbReference type="PANTHER" id="PTHR24416:SF525">
    <property type="entry name" value="INSULIN-LIKE RECEPTOR"/>
    <property type="match status" value="1"/>
</dbReference>
<dbReference type="GO" id="GO:0043410">
    <property type="term" value="P:positive regulation of MAPK cascade"/>
    <property type="evidence" value="ECO:0007669"/>
    <property type="project" value="TreeGrafter"/>
</dbReference>
<evidence type="ECO:0000256" key="12">
    <source>
        <dbReference type="ARBA" id="ARBA00022989"/>
    </source>
</evidence>
<dbReference type="InterPro" id="IPR006212">
    <property type="entry name" value="Furin_repeat"/>
</dbReference>
<comment type="caution">
    <text evidence="26">The sequence shown here is derived from an EMBL/GenBank/DDBJ whole genome shotgun (WGS) entry which is preliminary data.</text>
</comment>
<evidence type="ECO:0000256" key="13">
    <source>
        <dbReference type="ARBA" id="ARBA00023136"/>
    </source>
</evidence>
<dbReference type="GO" id="GO:0005524">
    <property type="term" value="F:ATP binding"/>
    <property type="evidence" value="ECO:0007669"/>
    <property type="project" value="UniProtKB-UniRule"/>
</dbReference>
<keyword evidence="14" id="KW-0829">Tyrosine-protein kinase</keyword>
<evidence type="ECO:0000256" key="21">
    <source>
        <dbReference type="SAM" id="MobiDB-lite"/>
    </source>
</evidence>
<evidence type="ECO:0000256" key="22">
    <source>
        <dbReference type="SAM" id="Phobius"/>
    </source>
</evidence>
<dbReference type="GO" id="GO:0030424">
    <property type="term" value="C:axon"/>
    <property type="evidence" value="ECO:0007669"/>
    <property type="project" value="TreeGrafter"/>
</dbReference>
<keyword evidence="16 26" id="KW-0675">Receptor</keyword>
<dbReference type="InterPro" id="IPR001245">
    <property type="entry name" value="Ser-Thr/Tyr_kinase_cat_dom"/>
</dbReference>
<dbReference type="GO" id="GO:0051897">
    <property type="term" value="P:positive regulation of phosphatidylinositol 3-kinase/protein kinase B signal transduction"/>
    <property type="evidence" value="ECO:0007669"/>
    <property type="project" value="TreeGrafter"/>
</dbReference>
<dbReference type="EC" id="2.7.10.1" evidence="2"/>
<evidence type="ECO:0000256" key="17">
    <source>
        <dbReference type="ARBA" id="ARBA00023180"/>
    </source>
</evidence>
<gene>
    <name evidence="26" type="ORF">B4U79_13922</name>
</gene>
<keyword evidence="15" id="KW-1015">Disulfide bond</keyword>
<dbReference type="InterPro" id="IPR011009">
    <property type="entry name" value="Kinase-like_dom_sf"/>
</dbReference>
<feature type="domain" description="Fibronectin type-III" evidence="25">
    <location>
        <begin position="486"/>
        <end position="602"/>
    </location>
</feature>
<dbReference type="InterPro" id="IPR036941">
    <property type="entry name" value="Rcpt_L-dom_sf"/>
</dbReference>
<evidence type="ECO:0000256" key="20">
    <source>
        <dbReference type="PROSITE-ProRule" id="PRU10141"/>
    </source>
</evidence>
<keyword evidence="4" id="KW-0808">Transferase</keyword>
<feature type="domain" description="Fibronectin type-III" evidence="25">
    <location>
        <begin position="827"/>
        <end position="925"/>
    </location>
</feature>
<dbReference type="Gene3D" id="3.80.20.20">
    <property type="entry name" value="Receptor L-domain"/>
    <property type="match status" value="2"/>
</dbReference>
<dbReference type="SUPFAM" id="SSF52058">
    <property type="entry name" value="L domain-like"/>
    <property type="match status" value="2"/>
</dbReference>
<name>A0A443QZ17_9ACAR</name>
<feature type="region of interest" description="Disordered" evidence="21">
    <location>
        <begin position="1279"/>
        <end position="1330"/>
    </location>
</feature>
<feature type="binding site" evidence="20">
    <location>
        <position position="1028"/>
    </location>
    <ligand>
        <name>ATP</name>
        <dbReference type="ChEBI" id="CHEBI:30616"/>
    </ligand>
</feature>
<evidence type="ECO:0000256" key="19">
    <source>
        <dbReference type="ARBA" id="ARBA00051243"/>
    </source>
</evidence>
<feature type="region of interest" description="Disordered" evidence="21">
    <location>
        <begin position="1221"/>
        <end position="1249"/>
    </location>
</feature>
<evidence type="ECO:0000256" key="18">
    <source>
        <dbReference type="ARBA" id="ARBA00023211"/>
    </source>
</evidence>
<feature type="compositionally biased region" description="Basic and acidic residues" evidence="21">
    <location>
        <begin position="1279"/>
        <end position="1290"/>
    </location>
</feature>
<keyword evidence="7 23" id="KW-0732">Signal</keyword>
<dbReference type="Pfam" id="PF00041">
    <property type="entry name" value="fn3"/>
    <property type="match status" value="1"/>
</dbReference>